<dbReference type="SUPFAM" id="SSF50475">
    <property type="entry name" value="FMN-binding split barrel"/>
    <property type="match status" value="1"/>
</dbReference>
<protein>
    <submittedName>
        <fullName evidence="1">Pyridoxamine 5'-phosphate oxidase family protein</fullName>
    </submittedName>
</protein>
<proteinExistence type="predicted"/>
<organism evidence="1 2">
    <name type="scientific">Iodobacter violaceini</name>
    <dbReference type="NCBI Taxonomy" id="3044271"/>
    <lineage>
        <taxon>Bacteria</taxon>
        <taxon>Pseudomonadati</taxon>
        <taxon>Pseudomonadota</taxon>
        <taxon>Betaproteobacteria</taxon>
        <taxon>Neisseriales</taxon>
        <taxon>Chitinibacteraceae</taxon>
        <taxon>Iodobacter</taxon>
    </lineage>
</organism>
<comment type="caution">
    <text evidence="1">The sequence shown here is derived from an EMBL/GenBank/DDBJ whole genome shotgun (WGS) entry which is preliminary data.</text>
</comment>
<dbReference type="RefSeq" id="WP_166821635.1">
    <property type="nucleotide sequence ID" value="NZ_JAAOLX010000001.1"/>
</dbReference>
<evidence type="ECO:0000313" key="1">
    <source>
        <dbReference type="EMBL" id="NHQ84999.1"/>
    </source>
</evidence>
<dbReference type="PANTHER" id="PTHR34071">
    <property type="entry name" value="5-NITROIMIDAZOLE ANTIBIOTICS RESISTANCE PROTEIN, NIMA-FAMILY-RELATED PROTEIN-RELATED"/>
    <property type="match status" value="1"/>
</dbReference>
<name>A0ABX0KNG7_9NEIS</name>
<keyword evidence="2" id="KW-1185">Reference proteome</keyword>
<reference evidence="1 2" key="1">
    <citation type="submission" date="2020-03" db="EMBL/GenBank/DDBJ databases">
        <title>Draft genome sequence of environmentally isolated violet-colored cultures.</title>
        <authorList>
            <person name="Wilson H.S."/>
        </authorList>
    </citation>
    <scope>NUCLEOTIDE SEQUENCE [LARGE SCALE GENOMIC DNA]</scope>
    <source>
        <strain evidence="1 2">HSC-16F04</strain>
    </source>
</reference>
<gene>
    <name evidence="1" type="ORF">HA050_02605</name>
</gene>
<dbReference type="Proteomes" id="UP000712570">
    <property type="component" value="Unassembled WGS sequence"/>
</dbReference>
<evidence type="ECO:0000313" key="2">
    <source>
        <dbReference type="Proteomes" id="UP000712570"/>
    </source>
</evidence>
<dbReference type="InterPro" id="IPR012349">
    <property type="entry name" value="Split_barrel_FMN-bd"/>
</dbReference>
<dbReference type="Pfam" id="PF12900">
    <property type="entry name" value="Pyridox_ox_2"/>
    <property type="match status" value="1"/>
</dbReference>
<dbReference type="EMBL" id="JAAOLX010000001">
    <property type="protein sequence ID" value="NHQ84999.1"/>
    <property type="molecule type" value="Genomic_DNA"/>
</dbReference>
<accession>A0ABX0KNG7</accession>
<dbReference type="InterPro" id="IPR024747">
    <property type="entry name" value="Pyridox_Oxase-rel"/>
</dbReference>
<sequence length="234" mass="25230">MSSYPSGRTRIRRVPELAKYDQDTLYQIIDAAYVCHIAFYDGTSTHCIPTACWRSGGHLYIHGSNGGRLMKLLSKGVEASVAITHLDGLVLARSAFNHSMNYRSAVIYGQFEQVIAEADKSAALDALMDKIAIGRKDEVRPGNSKETAATIVLRVSLTEAAAKVRCGGPLDDAKDMQIGAWAGVLPLEQVQTTPMPDGKYSAIPKYVQEWGGSWPVICSTILAGLGIASSSHSE</sequence>
<dbReference type="Gene3D" id="2.30.110.10">
    <property type="entry name" value="Electron Transport, Fmn-binding Protein, Chain A"/>
    <property type="match status" value="1"/>
</dbReference>
<dbReference type="PANTHER" id="PTHR34071:SF2">
    <property type="entry name" value="FLAVIN-NUCLEOTIDE-BINDING PROTEIN"/>
    <property type="match status" value="1"/>
</dbReference>